<keyword evidence="6" id="KW-0732">Signal</keyword>
<dbReference type="InterPro" id="IPR050298">
    <property type="entry name" value="Gram-neg_bact_OMP"/>
</dbReference>
<dbReference type="OrthoDB" id="8576858at2"/>
<accession>A0A1M6K4E5</accession>
<evidence type="ECO:0000256" key="6">
    <source>
        <dbReference type="ARBA" id="ARBA00022729"/>
    </source>
</evidence>
<dbReference type="SUPFAM" id="SSF56935">
    <property type="entry name" value="Porins"/>
    <property type="match status" value="1"/>
</dbReference>
<dbReference type="InterPro" id="IPR023614">
    <property type="entry name" value="Porin_dom_sf"/>
</dbReference>
<comment type="subunit">
    <text evidence="2">Homotrimer.</text>
</comment>
<protein>
    <submittedName>
        <fullName evidence="12">Outer membrane protein (Porin)</fullName>
    </submittedName>
</protein>
<dbReference type="InterPro" id="IPR002299">
    <property type="entry name" value="Porin_Neis"/>
</dbReference>
<dbReference type="CDD" id="cd00342">
    <property type="entry name" value="gram_neg_porins"/>
    <property type="match status" value="1"/>
</dbReference>
<dbReference type="RefSeq" id="WP_073427286.1">
    <property type="nucleotide sequence ID" value="NZ_CADFGY010000001.1"/>
</dbReference>
<evidence type="ECO:0000256" key="9">
    <source>
        <dbReference type="ARBA" id="ARBA00023136"/>
    </source>
</evidence>
<reference evidence="12 13" key="1">
    <citation type="submission" date="2016-11" db="EMBL/GenBank/DDBJ databases">
        <authorList>
            <person name="Jaros S."/>
            <person name="Januszkiewicz K."/>
            <person name="Wedrychowicz H."/>
        </authorList>
    </citation>
    <scope>NUCLEOTIDE SEQUENCE [LARGE SCALE GENOMIC DNA]</scope>
    <source>
        <strain evidence="12 13">LMG 20594</strain>
    </source>
</reference>
<organism evidence="12 13">
    <name type="scientific">Paraburkholderia terricola</name>
    <dbReference type="NCBI Taxonomy" id="169427"/>
    <lineage>
        <taxon>Bacteria</taxon>
        <taxon>Pseudomonadati</taxon>
        <taxon>Pseudomonadota</taxon>
        <taxon>Betaproteobacteria</taxon>
        <taxon>Burkholderiales</taxon>
        <taxon>Burkholderiaceae</taxon>
        <taxon>Paraburkholderia</taxon>
    </lineage>
</organism>
<keyword evidence="4" id="KW-1134">Transmembrane beta strand</keyword>
<dbReference type="STRING" id="169427.SAMN05192548_100348"/>
<dbReference type="GO" id="GO:0015288">
    <property type="term" value="F:porin activity"/>
    <property type="evidence" value="ECO:0007669"/>
    <property type="project" value="UniProtKB-KW"/>
</dbReference>
<keyword evidence="9" id="KW-0472">Membrane</keyword>
<evidence type="ECO:0000259" key="11">
    <source>
        <dbReference type="Pfam" id="PF13609"/>
    </source>
</evidence>
<evidence type="ECO:0000256" key="4">
    <source>
        <dbReference type="ARBA" id="ARBA00022452"/>
    </source>
</evidence>
<evidence type="ECO:0000256" key="5">
    <source>
        <dbReference type="ARBA" id="ARBA00022692"/>
    </source>
</evidence>
<evidence type="ECO:0000256" key="1">
    <source>
        <dbReference type="ARBA" id="ARBA00004571"/>
    </source>
</evidence>
<keyword evidence="5" id="KW-0812">Transmembrane</keyword>
<evidence type="ECO:0000256" key="8">
    <source>
        <dbReference type="ARBA" id="ARBA00023114"/>
    </source>
</evidence>
<keyword evidence="10" id="KW-0998">Cell outer membrane</keyword>
<dbReference type="EMBL" id="FRAB01000003">
    <property type="protein sequence ID" value="SHJ53762.1"/>
    <property type="molecule type" value="Genomic_DNA"/>
</dbReference>
<keyword evidence="7" id="KW-0406">Ion transport</keyword>
<dbReference type="AlphaFoldDB" id="A0A1M6K4E5"/>
<dbReference type="Pfam" id="PF13609">
    <property type="entry name" value="Porin_4"/>
    <property type="match status" value="1"/>
</dbReference>
<gene>
    <name evidence="12" type="ORF">SAMN05192548_100348</name>
</gene>
<evidence type="ECO:0000256" key="7">
    <source>
        <dbReference type="ARBA" id="ARBA00023065"/>
    </source>
</evidence>
<dbReference type="Gene3D" id="2.40.160.10">
    <property type="entry name" value="Porin"/>
    <property type="match status" value="1"/>
</dbReference>
<dbReference type="GO" id="GO:0046930">
    <property type="term" value="C:pore complex"/>
    <property type="evidence" value="ECO:0007669"/>
    <property type="project" value="UniProtKB-KW"/>
</dbReference>
<dbReference type="GeneID" id="301981805"/>
<feature type="domain" description="Porin" evidence="11">
    <location>
        <begin position="13"/>
        <end position="366"/>
    </location>
</feature>
<proteinExistence type="predicted"/>
<evidence type="ECO:0000256" key="2">
    <source>
        <dbReference type="ARBA" id="ARBA00011233"/>
    </source>
</evidence>
<name>A0A1M6K4E5_9BURK</name>
<evidence type="ECO:0000256" key="3">
    <source>
        <dbReference type="ARBA" id="ARBA00022448"/>
    </source>
</evidence>
<evidence type="ECO:0000313" key="12">
    <source>
        <dbReference type="EMBL" id="SHJ53762.1"/>
    </source>
</evidence>
<dbReference type="Proteomes" id="UP000184395">
    <property type="component" value="Unassembled WGS sequence"/>
</dbReference>
<dbReference type="PANTHER" id="PTHR34501">
    <property type="entry name" value="PROTEIN YDDL-RELATED"/>
    <property type="match status" value="1"/>
</dbReference>
<evidence type="ECO:0000313" key="13">
    <source>
        <dbReference type="Proteomes" id="UP000184395"/>
    </source>
</evidence>
<dbReference type="GO" id="GO:0009279">
    <property type="term" value="C:cell outer membrane"/>
    <property type="evidence" value="ECO:0007669"/>
    <property type="project" value="UniProtKB-SubCell"/>
</dbReference>
<keyword evidence="3" id="KW-0813">Transport</keyword>
<dbReference type="InterPro" id="IPR033900">
    <property type="entry name" value="Gram_neg_porin_domain"/>
</dbReference>
<dbReference type="PRINTS" id="PR00184">
    <property type="entry name" value="NEISSPPORIN"/>
</dbReference>
<keyword evidence="8" id="KW-0626">Porin</keyword>
<evidence type="ECO:0000256" key="10">
    <source>
        <dbReference type="ARBA" id="ARBA00023237"/>
    </source>
</evidence>
<sequence length="391" mass="41709">MEKIVFLVGISSLSIPAMSQTAPNSSMTFYGVAEAQFGSFRNLVAAPVSSANPFGVTASPTASIGAIPYGINASRFGIKGVENLGNGMSATFVLETQNSLADGSMPARLFHRQANIGLTGGFGQIRLGRIYSAWNDVASNAAPGYGDTYDPFVRVWRIAGPVPLGSPVPSASGQVTGLSGAVGANNVVGDPNNWSHVRMDNSIRYDSPNMGGVTLSAQVGMNDPRKTITASTFAIVYARDRIRAGLGYFRQSTASNYDPATQRYDPNRLKTGNLTTLTGAFNYDFGAFTLMTMAGQSRYDLYSLGERVSSTEWSIGASVPLGQWVLKPSVAGSNSKRLPKSDIGAGMEAIYNLSKRTSLYAAYSYSYYGELLHGQPVKSSYIFATGVRHFF</sequence>
<dbReference type="PANTHER" id="PTHR34501:SF9">
    <property type="entry name" value="MAJOR OUTER MEMBRANE PROTEIN P.IA"/>
    <property type="match status" value="1"/>
</dbReference>
<comment type="subcellular location">
    <subcellularLocation>
        <location evidence="1">Cell outer membrane</location>
        <topology evidence="1">Multi-pass membrane protein</topology>
    </subcellularLocation>
</comment>
<dbReference type="KEGG" id="pts:CUJ90_27150"/>
<dbReference type="GO" id="GO:0006811">
    <property type="term" value="P:monoatomic ion transport"/>
    <property type="evidence" value="ECO:0007669"/>
    <property type="project" value="UniProtKB-KW"/>
</dbReference>